<dbReference type="Gene3D" id="2.130.10.10">
    <property type="entry name" value="YVTN repeat-like/Quinoprotein amine dehydrogenase"/>
    <property type="match status" value="2"/>
</dbReference>
<dbReference type="Pfam" id="PF12894">
    <property type="entry name" value="ANAPC4_WD40"/>
    <property type="match status" value="1"/>
</dbReference>
<dbReference type="InterPro" id="IPR046351">
    <property type="entry name" value="UTP4"/>
</dbReference>
<feature type="domain" description="Anaphase-promoting complex subunit 4-like WD40" evidence="1">
    <location>
        <begin position="109"/>
        <end position="187"/>
    </location>
</feature>
<keyword evidence="3" id="KW-1185">Reference proteome</keyword>
<gene>
    <name evidence="2" type="ORF">EAI_10933</name>
</gene>
<dbReference type="KEGG" id="hst:105191321"/>
<dbReference type="EMBL" id="GL446000">
    <property type="protein sequence ID" value="EFN88628.1"/>
    <property type="molecule type" value="Genomic_DNA"/>
</dbReference>
<dbReference type="GO" id="GO:0000462">
    <property type="term" value="P:maturation of SSU-rRNA from tricistronic rRNA transcript (SSU-rRNA, 5.8S rRNA, LSU-rRNA)"/>
    <property type="evidence" value="ECO:0007669"/>
    <property type="project" value="InterPro"/>
</dbReference>
<dbReference type="InterPro" id="IPR015943">
    <property type="entry name" value="WD40/YVTN_repeat-like_dom_sf"/>
</dbReference>
<protein>
    <submittedName>
        <fullName evidence="2">Cirhin</fullName>
    </submittedName>
</protein>
<reference evidence="2 3" key="1">
    <citation type="journal article" date="2010" name="Science">
        <title>Genomic comparison of the ants Camponotus floridanus and Harpegnathos saltator.</title>
        <authorList>
            <person name="Bonasio R."/>
            <person name="Zhang G."/>
            <person name="Ye C."/>
            <person name="Mutti N.S."/>
            <person name="Fang X."/>
            <person name="Qin N."/>
            <person name="Donahue G."/>
            <person name="Yang P."/>
            <person name="Li Q."/>
            <person name="Li C."/>
            <person name="Zhang P."/>
            <person name="Huang Z."/>
            <person name="Berger S.L."/>
            <person name="Reinberg D."/>
            <person name="Wang J."/>
            <person name="Liebig J."/>
        </authorList>
    </citation>
    <scope>NUCLEOTIDE SEQUENCE [LARGE SCALE GENOMIC DNA]</scope>
    <source>
        <strain evidence="2 3">R22 G/1</strain>
    </source>
</reference>
<dbReference type="SUPFAM" id="SSF50998">
    <property type="entry name" value="Quinoprotein alcohol dehydrogenase-like"/>
    <property type="match status" value="1"/>
</dbReference>
<dbReference type="PANTHER" id="PTHR44163">
    <property type="entry name" value="U3 SMALL NUCLEOLAR RNA-ASSOCIATED PROTEIN 4 HOMOLOG"/>
    <property type="match status" value="1"/>
</dbReference>
<dbReference type="SMART" id="SM00320">
    <property type="entry name" value="WD40"/>
    <property type="match status" value="8"/>
</dbReference>
<sequence length="688" mass="77915">MSSYTIHDVKFYNPEPRSVTCMSHEPVTKKLAIVRNDNSIEIWNITSTPFVECTIAGCTENSVESILWIGSRLFSTGLHGAVVEYDLTTLRAKYSIMVIGGAAWCMDVNPEKSRLAVGTEDGYINTFAVQEEKLIYERIFDKQKGRILCIKWDKTGEMLYTGSTDTVRVWSAVSGHAIHKMTTFRSNNKKETIIWCLVVTNDNVIVTGDSQGFLCFWDPHMGVMIESHESHAADILAIALSHDENVMYCAGVDPIVKTFGKLKQKYSDRSQWVKGIERRLHIHDVRALVESKGKLYSAGVDGYLTVSSYPPKVIVKYPPLFQPPCVAICPKSRCILLRYLNFLELWRLNPNTKHDSLESSSASMLDALDDTPIKLLRLETKGGENIISYAINKDSKTIVYSTDTHVRVFNFDVVEGDVQLSRNDTDLPMKRIQKLLFSPNGKLLVTVNNDGDGNTVTLFKVDKKSLRKIGSFQTTNESISNVGLVCFSPDSKYLALADLEQRIAVYFIGKVVDPESLQAQTLPKYEYPPTAMAVQKKTLNLIVVYSDHTIVEYNIPNAKFTIISDNLRKNLKKQWFARQYPIINIMFDPHEEDIIIMQDESCIYVVEKISEPEQKKPKLAMCKKGKFTGKTSSPASWQTNYGFRIIKKYKHLVSLNWLNDKELVMVEVNPTSLTKNLPPTLKQKFFGV</sequence>
<name>E2B6P4_HARSA</name>
<dbReference type="InterPro" id="IPR036322">
    <property type="entry name" value="WD40_repeat_dom_sf"/>
</dbReference>
<dbReference type="OrthoDB" id="8883818at2759"/>
<evidence type="ECO:0000313" key="2">
    <source>
        <dbReference type="EMBL" id="EFN88628.1"/>
    </source>
</evidence>
<dbReference type="InParanoid" id="E2B6P4"/>
<dbReference type="GO" id="GO:0030686">
    <property type="term" value="C:90S preribosome"/>
    <property type="evidence" value="ECO:0007669"/>
    <property type="project" value="InterPro"/>
</dbReference>
<evidence type="ECO:0000313" key="3">
    <source>
        <dbReference type="Proteomes" id="UP000008237"/>
    </source>
</evidence>
<dbReference type="GO" id="GO:0003723">
    <property type="term" value="F:RNA binding"/>
    <property type="evidence" value="ECO:0007669"/>
    <property type="project" value="TreeGrafter"/>
</dbReference>
<dbReference type="FunCoup" id="E2B6P4">
    <property type="interactions" value="1117"/>
</dbReference>
<dbReference type="InterPro" id="IPR001680">
    <property type="entry name" value="WD40_rpt"/>
</dbReference>
<dbReference type="InterPro" id="IPR024977">
    <property type="entry name" value="Apc4-like_WD40_dom"/>
</dbReference>
<dbReference type="GO" id="GO:0032040">
    <property type="term" value="C:small-subunit processome"/>
    <property type="evidence" value="ECO:0007669"/>
    <property type="project" value="TreeGrafter"/>
</dbReference>
<dbReference type="AlphaFoldDB" id="E2B6P4"/>
<accession>E2B6P4</accession>
<evidence type="ECO:0000259" key="1">
    <source>
        <dbReference type="Pfam" id="PF12894"/>
    </source>
</evidence>
<dbReference type="PANTHER" id="PTHR44163:SF1">
    <property type="entry name" value="U3 SMALL NUCLEOLAR RNA-ASSOCIATED PROTEIN 4 HOMOLOG"/>
    <property type="match status" value="1"/>
</dbReference>
<dbReference type="SUPFAM" id="SSF50978">
    <property type="entry name" value="WD40 repeat-like"/>
    <property type="match status" value="1"/>
</dbReference>
<dbReference type="OMA" id="STYITEW"/>
<organism evidence="3">
    <name type="scientific">Harpegnathos saltator</name>
    <name type="common">Jerdon's jumping ant</name>
    <dbReference type="NCBI Taxonomy" id="610380"/>
    <lineage>
        <taxon>Eukaryota</taxon>
        <taxon>Metazoa</taxon>
        <taxon>Ecdysozoa</taxon>
        <taxon>Arthropoda</taxon>
        <taxon>Hexapoda</taxon>
        <taxon>Insecta</taxon>
        <taxon>Pterygota</taxon>
        <taxon>Neoptera</taxon>
        <taxon>Endopterygota</taxon>
        <taxon>Hymenoptera</taxon>
        <taxon>Apocrita</taxon>
        <taxon>Aculeata</taxon>
        <taxon>Formicoidea</taxon>
        <taxon>Formicidae</taxon>
        <taxon>Ponerinae</taxon>
        <taxon>Ponerini</taxon>
        <taxon>Harpegnathos</taxon>
    </lineage>
</organism>
<dbReference type="GO" id="GO:0034455">
    <property type="term" value="C:t-UTP complex"/>
    <property type="evidence" value="ECO:0007669"/>
    <property type="project" value="TreeGrafter"/>
</dbReference>
<dbReference type="STRING" id="610380.E2B6P4"/>
<dbReference type="InterPro" id="IPR011047">
    <property type="entry name" value="Quinoprotein_ADH-like_sf"/>
</dbReference>
<dbReference type="Proteomes" id="UP000008237">
    <property type="component" value="Unassembled WGS sequence"/>
</dbReference>
<proteinExistence type="predicted"/>